<evidence type="ECO:0000313" key="1">
    <source>
        <dbReference type="EMBL" id="KKM19596.1"/>
    </source>
</evidence>
<sequence>MKVTVHGGLTFQVGPMSSNQYAKVDVTFTDIDPDKPLDEQMKGGQKAVAKAMTY</sequence>
<proteinExistence type="predicted"/>
<accession>A0A0F9HVY2</accession>
<dbReference type="EMBL" id="LAZR01013951">
    <property type="protein sequence ID" value="KKM19596.1"/>
    <property type="molecule type" value="Genomic_DNA"/>
</dbReference>
<comment type="caution">
    <text evidence="1">The sequence shown here is derived from an EMBL/GenBank/DDBJ whole genome shotgun (WGS) entry which is preliminary data.</text>
</comment>
<gene>
    <name evidence="1" type="ORF">LCGC14_1654030</name>
</gene>
<name>A0A0F9HVY2_9ZZZZ</name>
<protein>
    <submittedName>
        <fullName evidence="1">Uncharacterized protein</fullName>
    </submittedName>
</protein>
<dbReference type="AlphaFoldDB" id="A0A0F9HVY2"/>
<reference evidence="1" key="1">
    <citation type="journal article" date="2015" name="Nature">
        <title>Complex archaea that bridge the gap between prokaryotes and eukaryotes.</title>
        <authorList>
            <person name="Spang A."/>
            <person name="Saw J.H."/>
            <person name="Jorgensen S.L."/>
            <person name="Zaremba-Niedzwiedzka K."/>
            <person name="Martijn J."/>
            <person name="Lind A.E."/>
            <person name="van Eijk R."/>
            <person name="Schleper C."/>
            <person name="Guy L."/>
            <person name="Ettema T.J."/>
        </authorList>
    </citation>
    <scope>NUCLEOTIDE SEQUENCE</scope>
</reference>
<feature type="non-terminal residue" evidence="1">
    <location>
        <position position="54"/>
    </location>
</feature>
<organism evidence="1">
    <name type="scientific">marine sediment metagenome</name>
    <dbReference type="NCBI Taxonomy" id="412755"/>
    <lineage>
        <taxon>unclassified sequences</taxon>
        <taxon>metagenomes</taxon>
        <taxon>ecological metagenomes</taxon>
    </lineage>
</organism>